<comment type="caution">
    <text evidence="2">The sequence shown here is derived from an EMBL/GenBank/DDBJ whole genome shotgun (WGS) entry which is preliminary data.</text>
</comment>
<dbReference type="Proteomes" id="UP000837801">
    <property type="component" value="Unassembled WGS sequence"/>
</dbReference>
<reference evidence="2" key="1">
    <citation type="submission" date="2022-03" db="EMBL/GenBank/DDBJ databases">
        <authorList>
            <person name="Legras J.-L."/>
            <person name="Devillers H."/>
            <person name="Grondin C."/>
        </authorList>
    </citation>
    <scope>NUCLEOTIDE SEQUENCE</scope>
    <source>
        <strain evidence="2">CLIB 1423</strain>
    </source>
</reference>
<sequence length="319" mass="36745">MTYTIGDRRISIEADHLPPETFELILSHPTLFKYCLNNVSYTCLIDLKKIIHLYGDVLTIYSTLLCKIPKYDDVTNFASRTQMRVLQLENSFNNLLGDYNSNNNLNFKESWDDKSYEKETRRACLLCIQSAKEVFAQVISCLNCIEVFFSTFDNLKKLLIPYLLGQAEEIHASLDKLSDWFSVVTIADDVVKIRSYKNDDSIILQQLKKIERITSGIERESGIFNVTFKTFDQSLKSYTAILLGRAILKRDIGEEQCQIIRRREVCFQAAEHVVNIPLHQDQLHSFSGTQIAKYAMIGSVVVFLLVSIVVYRLLKVLVW</sequence>
<evidence type="ECO:0000313" key="3">
    <source>
        <dbReference type="Proteomes" id="UP000837801"/>
    </source>
</evidence>
<keyword evidence="1" id="KW-0812">Transmembrane</keyword>
<keyword evidence="1" id="KW-0472">Membrane</keyword>
<gene>
    <name evidence="2" type="ORF">CLIB1423_04S01024</name>
</gene>
<keyword evidence="1" id="KW-1133">Transmembrane helix</keyword>
<dbReference type="EMBL" id="CAKXYY010000004">
    <property type="protein sequence ID" value="CAH2351570.1"/>
    <property type="molecule type" value="Genomic_DNA"/>
</dbReference>
<accession>A0A9P0QN11</accession>
<name>A0A9P0QN11_9ASCO</name>
<dbReference type="OrthoDB" id="4079976at2759"/>
<keyword evidence="3" id="KW-1185">Reference proteome</keyword>
<evidence type="ECO:0000313" key="2">
    <source>
        <dbReference type="EMBL" id="CAH2351570.1"/>
    </source>
</evidence>
<protein>
    <submittedName>
        <fullName evidence="2">Uncharacterized protein</fullName>
    </submittedName>
</protein>
<evidence type="ECO:0000256" key="1">
    <source>
        <dbReference type="SAM" id="Phobius"/>
    </source>
</evidence>
<proteinExistence type="predicted"/>
<feature type="transmembrane region" description="Helical" evidence="1">
    <location>
        <begin position="294"/>
        <end position="314"/>
    </location>
</feature>
<dbReference type="AlphaFoldDB" id="A0A9P0QN11"/>
<organism evidence="2 3">
    <name type="scientific">[Candida] railenensis</name>
    <dbReference type="NCBI Taxonomy" id="45579"/>
    <lineage>
        <taxon>Eukaryota</taxon>
        <taxon>Fungi</taxon>
        <taxon>Dikarya</taxon>
        <taxon>Ascomycota</taxon>
        <taxon>Saccharomycotina</taxon>
        <taxon>Pichiomycetes</taxon>
        <taxon>Debaryomycetaceae</taxon>
        <taxon>Kurtzmaniella</taxon>
    </lineage>
</organism>